<sequence>MMEQPSKSTKKSKDELKMIAREYAKTHRRMGVYQIVNKENGYFVLGSSMDVDQVWNKEKFTLDLGSHMNKELQKQWNEYGGEAFELKVLEELKPEEEYIVEPADRLKYKPRLKELLEAWEQKLKP</sequence>
<protein>
    <recommendedName>
        <fullName evidence="3">GIY-YIG catalytic domain-containing protein</fullName>
    </recommendedName>
</protein>
<keyword evidence="2" id="KW-1185">Reference proteome</keyword>
<dbReference type="OrthoDB" id="9134286at2"/>
<name>A0A1X7KSV3_9BACL</name>
<accession>A0A1X7KSV3</accession>
<evidence type="ECO:0000313" key="1">
    <source>
        <dbReference type="EMBL" id="SMG44258.1"/>
    </source>
</evidence>
<dbReference type="RefSeq" id="WP_085494809.1">
    <property type="nucleotide sequence ID" value="NZ_FXAZ01000003.1"/>
</dbReference>
<dbReference type="AlphaFoldDB" id="A0A1X7KSV3"/>
<dbReference type="Proteomes" id="UP000193834">
    <property type="component" value="Unassembled WGS sequence"/>
</dbReference>
<evidence type="ECO:0000313" key="2">
    <source>
        <dbReference type="Proteomes" id="UP000193834"/>
    </source>
</evidence>
<evidence type="ECO:0008006" key="3">
    <source>
        <dbReference type="Google" id="ProtNLM"/>
    </source>
</evidence>
<dbReference type="STRING" id="1852522.SAMN06295960_2632"/>
<gene>
    <name evidence="1" type="ORF">SAMN06295960_2632</name>
</gene>
<proteinExistence type="predicted"/>
<dbReference type="Gene3D" id="3.40.1440.10">
    <property type="entry name" value="GIY-YIG endonuclease"/>
    <property type="match status" value="1"/>
</dbReference>
<dbReference type="SUPFAM" id="SSF82771">
    <property type="entry name" value="GIY-YIG endonuclease"/>
    <property type="match status" value="1"/>
</dbReference>
<reference evidence="1 2" key="1">
    <citation type="submission" date="2017-04" db="EMBL/GenBank/DDBJ databases">
        <authorList>
            <person name="Afonso C.L."/>
            <person name="Miller P.J."/>
            <person name="Scott M.A."/>
            <person name="Spackman E."/>
            <person name="Goraichik I."/>
            <person name="Dimitrov K.M."/>
            <person name="Suarez D.L."/>
            <person name="Swayne D.E."/>
        </authorList>
    </citation>
    <scope>NUCLEOTIDE SEQUENCE [LARGE SCALE GENOMIC DNA]</scope>
    <source>
        <strain evidence="1 2">11</strain>
    </source>
</reference>
<dbReference type="InterPro" id="IPR035901">
    <property type="entry name" value="GIY-YIG_endonuc_sf"/>
</dbReference>
<dbReference type="CDD" id="cd10451">
    <property type="entry name" value="GIY-YIG_LuxR_like"/>
    <property type="match status" value="1"/>
</dbReference>
<organism evidence="1 2">
    <name type="scientific">Paenibacillus aquistagni</name>
    <dbReference type="NCBI Taxonomy" id="1852522"/>
    <lineage>
        <taxon>Bacteria</taxon>
        <taxon>Bacillati</taxon>
        <taxon>Bacillota</taxon>
        <taxon>Bacilli</taxon>
        <taxon>Bacillales</taxon>
        <taxon>Paenibacillaceae</taxon>
        <taxon>Paenibacillus</taxon>
    </lineage>
</organism>
<dbReference type="EMBL" id="FXAZ01000003">
    <property type="protein sequence ID" value="SMG44258.1"/>
    <property type="molecule type" value="Genomic_DNA"/>
</dbReference>